<organism evidence="10 11">
    <name type="scientific">Alkalitalea saponilacus</name>
    <dbReference type="NCBI Taxonomy" id="889453"/>
    <lineage>
        <taxon>Bacteria</taxon>
        <taxon>Pseudomonadati</taxon>
        <taxon>Bacteroidota</taxon>
        <taxon>Bacteroidia</taxon>
        <taxon>Marinilabiliales</taxon>
        <taxon>Marinilabiliaceae</taxon>
        <taxon>Alkalitalea</taxon>
    </lineage>
</organism>
<dbReference type="EC" id="3.1.-.-" evidence="7"/>
<dbReference type="InterPro" id="IPR045076">
    <property type="entry name" value="MutS"/>
</dbReference>
<sequence length="834" mass="94837">MIYPDTFEEKLSFGKIRELLEEHCLSTLGKEWVDRMTFSENFTQVQTWLGQAAEMLRIEQEDAEMPASWFIDLRAPLKRIRVEGLFLEESELFDLRRSLGTIRDLIRFIKSREAEEYPHLNSLVANVMIYPAVIDRIDSVLNRQGKIKDNASPELARLRREIINQQQNATRRMASILRAAQKDGLVEQDISISIRDGRAVIPVPSANKRKLAGIVHDESATGKTTYIEPAAIVEINNEIRELTYAERREVTKILTEVSDFIRPYIEDLLFAYNFLGIIDFIRAKARFALRVEAIVPQVKEERAFHWIEARHPLLYLLLKAQNKPIVPLSIQFTPDERIVLISGPNAGGKSVCLQTVGLVQYMLQCGLPVPVMEGTSMGFFKNIFLDLGDEQSIENDLSTYSSHLLNMKNFVRNSNEHTLMLIDEFGTGTEPMLGGAIAEAVLEQLNQQGAYGVITTHYTNLKHYASQTDGIVNGAMQFDTHQLQPLFKLEVGSPGSSFAFEIARKIGLPESILEAAKNRLGEDHINFDKHLREIIRDKRYWEQKRRSIRERERKLESVSQKYEIELEQLTRERKDIIEKAKQEAAGLLAGTNKEIEKTIRTIREAQAEKEKTRKARVELDLFKESAIAGAGDNEELQKQLQAKMNKIRQRKERKKSQNQYSNTGELENQPAIPPQPVIDEIVEGDVVKLEGQPIPGEVMEVKGRDALVAFGQLITKVKISRLEKISKGDYKKAMRTESKVAAGLAERIRDKKLNFKPDIDVRGMRADEAIDRISVHLDEAVMCGVNQVKVLHGKGTGALRLMIREYLGTVPFVKNFRDEHVQFGGSGITLIELE</sequence>
<dbReference type="SUPFAM" id="SSF160443">
    <property type="entry name" value="SMR domain-like"/>
    <property type="match status" value="1"/>
</dbReference>
<dbReference type="STRING" id="889453.SAMN03080601_02853"/>
<dbReference type="SMART" id="SM00463">
    <property type="entry name" value="SMR"/>
    <property type="match status" value="1"/>
</dbReference>
<dbReference type="OrthoDB" id="9808166at2"/>
<dbReference type="InterPro" id="IPR046893">
    <property type="entry name" value="MSSS"/>
</dbReference>
<dbReference type="HAMAP" id="MF_00092">
    <property type="entry name" value="MutS2"/>
    <property type="match status" value="1"/>
</dbReference>
<dbReference type="Gene3D" id="3.40.50.300">
    <property type="entry name" value="P-loop containing nucleotide triphosphate hydrolases"/>
    <property type="match status" value="1"/>
</dbReference>
<keyword evidence="1 7" id="KW-0699">rRNA-binding</keyword>
<dbReference type="InterPro" id="IPR036187">
    <property type="entry name" value="DNA_mismatch_repair_MutS_sf"/>
</dbReference>
<evidence type="ECO:0000259" key="9">
    <source>
        <dbReference type="PROSITE" id="PS50828"/>
    </source>
</evidence>
<dbReference type="EMBL" id="FUYV01000018">
    <property type="protein sequence ID" value="SKC23576.1"/>
    <property type="molecule type" value="Genomic_DNA"/>
</dbReference>
<dbReference type="SMART" id="SM00534">
    <property type="entry name" value="MUTSac"/>
    <property type="match status" value="1"/>
</dbReference>
<proteinExistence type="inferred from homology"/>
<comment type="function">
    <text evidence="7">Endonuclease that is involved in the suppression of homologous recombination and thus may have a key role in the control of bacterial genetic diversity.</text>
</comment>
<keyword evidence="2 7" id="KW-0547">Nucleotide-binding</keyword>
<dbReference type="SUPFAM" id="SSF48334">
    <property type="entry name" value="DNA repair protein MutS, domain III"/>
    <property type="match status" value="1"/>
</dbReference>
<dbReference type="AlphaFoldDB" id="A0A1T5HSB4"/>
<evidence type="ECO:0000313" key="10">
    <source>
        <dbReference type="EMBL" id="SKC23576.1"/>
    </source>
</evidence>
<evidence type="ECO:0000256" key="1">
    <source>
        <dbReference type="ARBA" id="ARBA00022730"/>
    </source>
</evidence>
<dbReference type="InterPro" id="IPR000432">
    <property type="entry name" value="DNA_mismatch_repair_MutS_C"/>
</dbReference>
<protein>
    <recommendedName>
        <fullName evidence="7">Endonuclease MutS2</fullName>
        <ecNumber evidence="7">3.1.-.-</ecNumber>
    </recommendedName>
    <alternativeName>
        <fullName evidence="7">Ribosome-associated protein quality control-upstream factor</fullName>
        <shortName evidence="7">RQC-upstream factor</shortName>
        <shortName evidence="7">RqcU</shortName>
        <ecNumber evidence="7">3.6.4.-</ecNumber>
    </alternativeName>
</protein>
<keyword evidence="7" id="KW-0540">Nuclease</keyword>
<name>A0A1T5HSB4_9BACT</name>
<dbReference type="GO" id="GO:0019843">
    <property type="term" value="F:rRNA binding"/>
    <property type="evidence" value="ECO:0007669"/>
    <property type="project" value="UniProtKB-UniRule"/>
</dbReference>
<dbReference type="GO" id="GO:0045910">
    <property type="term" value="P:negative regulation of DNA recombination"/>
    <property type="evidence" value="ECO:0007669"/>
    <property type="project" value="InterPro"/>
</dbReference>
<evidence type="ECO:0000256" key="4">
    <source>
        <dbReference type="ARBA" id="ARBA00022840"/>
    </source>
</evidence>
<dbReference type="GO" id="GO:0043023">
    <property type="term" value="F:ribosomal large subunit binding"/>
    <property type="evidence" value="ECO:0007669"/>
    <property type="project" value="UniProtKB-UniRule"/>
</dbReference>
<dbReference type="GO" id="GO:0004519">
    <property type="term" value="F:endonuclease activity"/>
    <property type="evidence" value="ECO:0007669"/>
    <property type="project" value="UniProtKB-UniRule"/>
</dbReference>
<keyword evidence="11" id="KW-1185">Reference proteome</keyword>
<keyword evidence="3 7" id="KW-0378">Hydrolase</keyword>
<dbReference type="InterPro" id="IPR007696">
    <property type="entry name" value="DNA_mismatch_repair_MutS_core"/>
</dbReference>
<comment type="function">
    <text evidence="7">Acts as a ribosome collision sensor, splitting the ribosome into its 2 subunits. Detects stalled/collided 70S ribosomes which it binds and splits by an ATP-hydrolysis driven conformational change. Acts upstream of the ribosome quality control system (RQC), a ribosome-associated complex that mediates the extraction of incompletely synthesized nascent chains from stalled ribosomes and their subsequent degradation. Probably generates substrates for RQC.</text>
</comment>
<dbReference type="PROSITE" id="PS50828">
    <property type="entry name" value="SMR"/>
    <property type="match status" value="1"/>
</dbReference>
<dbReference type="Gene3D" id="3.30.1370.110">
    <property type="match status" value="1"/>
</dbReference>
<dbReference type="GO" id="GO:0140664">
    <property type="term" value="F:ATP-dependent DNA damage sensor activity"/>
    <property type="evidence" value="ECO:0007669"/>
    <property type="project" value="InterPro"/>
</dbReference>
<dbReference type="InterPro" id="IPR005747">
    <property type="entry name" value="MutS2"/>
</dbReference>
<dbReference type="Proteomes" id="UP000191055">
    <property type="component" value="Unassembled WGS sequence"/>
</dbReference>
<dbReference type="FunFam" id="3.40.50.300:FF:001531">
    <property type="entry name" value="Endonuclease MutS2"/>
    <property type="match status" value="1"/>
</dbReference>
<keyword evidence="7" id="KW-0255">Endonuclease</keyword>
<dbReference type="RefSeq" id="WP_079558543.1">
    <property type="nucleotide sequence ID" value="NZ_CP021904.1"/>
</dbReference>
<accession>A0A1T5HSB4</accession>
<dbReference type="Pfam" id="PF20297">
    <property type="entry name" value="MSSS"/>
    <property type="match status" value="1"/>
</dbReference>
<feature type="binding site" evidence="7">
    <location>
        <begin position="343"/>
        <end position="350"/>
    </location>
    <ligand>
        <name>ATP</name>
        <dbReference type="ChEBI" id="CHEBI:30616"/>
    </ligand>
</feature>
<evidence type="ECO:0000256" key="6">
    <source>
        <dbReference type="ARBA" id="ARBA00023125"/>
    </source>
</evidence>
<dbReference type="GO" id="GO:0006298">
    <property type="term" value="P:mismatch repair"/>
    <property type="evidence" value="ECO:0007669"/>
    <property type="project" value="InterPro"/>
</dbReference>
<dbReference type="PANTHER" id="PTHR48466:SF2">
    <property type="entry name" value="OS10G0509000 PROTEIN"/>
    <property type="match status" value="1"/>
</dbReference>
<feature type="compositionally biased region" description="Polar residues" evidence="8">
    <location>
        <begin position="657"/>
        <end position="666"/>
    </location>
</feature>
<feature type="domain" description="Smr" evidence="9">
    <location>
        <begin position="759"/>
        <end position="834"/>
    </location>
</feature>
<dbReference type="Pfam" id="PF01713">
    <property type="entry name" value="Smr"/>
    <property type="match status" value="1"/>
</dbReference>
<feature type="compositionally biased region" description="Basic residues" evidence="8">
    <location>
        <begin position="645"/>
        <end position="656"/>
    </location>
</feature>
<evidence type="ECO:0000256" key="7">
    <source>
        <dbReference type="HAMAP-Rule" id="MF_00092"/>
    </source>
</evidence>
<dbReference type="EC" id="3.6.4.-" evidence="7"/>
<evidence type="ECO:0000313" key="11">
    <source>
        <dbReference type="Proteomes" id="UP000191055"/>
    </source>
</evidence>
<keyword evidence="5 7" id="KW-0694">RNA-binding</keyword>
<evidence type="ECO:0000256" key="2">
    <source>
        <dbReference type="ARBA" id="ARBA00022741"/>
    </source>
</evidence>
<dbReference type="InterPro" id="IPR027417">
    <property type="entry name" value="P-loop_NTPase"/>
</dbReference>
<evidence type="ECO:0000256" key="5">
    <source>
        <dbReference type="ARBA" id="ARBA00022884"/>
    </source>
</evidence>
<keyword evidence="6 7" id="KW-0238">DNA-binding</keyword>
<reference evidence="10 11" key="1">
    <citation type="submission" date="2017-02" db="EMBL/GenBank/DDBJ databases">
        <authorList>
            <person name="Peterson S.W."/>
        </authorList>
    </citation>
    <scope>NUCLEOTIDE SEQUENCE [LARGE SCALE GENOMIC DNA]</scope>
    <source>
        <strain evidence="10 11">DSM 24412</strain>
    </source>
</reference>
<dbReference type="GO" id="GO:0005524">
    <property type="term" value="F:ATP binding"/>
    <property type="evidence" value="ECO:0007669"/>
    <property type="project" value="UniProtKB-UniRule"/>
</dbReference>
<dbReference type="PANTHER" id="PTHR48466">
    <property type="entry name" value="OS10G0509000 PROTEIN-RELATED"/>
    <property type="match status" value="1"/>
</dbReference>
<gene>
    <name evidence="7" type="primary">mutS2</name>
    <name evidence="7" type="synonym">rqcU</name>
    <name evidence="10" type="ORF">SAMN03080601_02853</name>
</gene>
<dbReference type="NCBIfam" id="TIGR01069">
    <property type="entry name" value="mutS2"/>
    <property type="match status" value="1"/>
</dbReference>
<dbReference type="Pfam" id="PF00488">
    <property type="entry name" value="MutS_V"/>
    <property type="match status" value="1"/>
</dbReference>
<evidence type="ECO:0000256" key="3">
    <source>
        <dbReference type="ARBA" id="ARBA00022801"/>
    </source>
</evidence>
<dbReference type="GO" id="GO:0072344">
    <property type="term" value="P:rescue of stalled ribosome"/>
    <property type="evidence" value="ECO:0007669"/>
    <property type="project" value="UniProtKB-UniRule"/>
</dbReference>
<dbReference type="InterPro" id="IPR036063">
    <property type="entry name" value="Smr_dom_sf"/>
</dbReference>
<dbReference type="PIRSF" id="PIRSF005814">
    <property type="entry name" value="MutS_YshD"/>
    <property type="match status" value="1"/>
</dbReference>
<comment type="similarity">
    <text evidence="7">Belongs to the DNA mismatch repair MutS family. MutS2 subfamily.</text>
</comment>
<dbReference type="GO" id="GO:0030983">
    <property type="term" value="F:mismatched DNA binding"/>
    <property type="evidence" value="ECO:0007669"/>
    <property type="project" value="InterPro"/>
</dbReference>
<comment type="subunit">
    <text evidence="7">Homodimer. Binds to stalled ribosomes, contacting rRNA.</text>
</comment>
<dbReference type="GO" id="GO:0016887">
    <property type="term" value="F:ATP hydrolysis activity"/>
    <property type="evidence" value="ECO:0007669"/>
    <property type="project" value="InterPro"/>
</dbReference>
<dbReference type="SUPFAM" id="SSF52540">
    <property type="entry name" value="P-loop containing nucleoside triphosphate hydrolases"/>
    <property type="match status" value="1"/>
</dbReference>
<evidence type="ECO:0000256" key="8">
    <source>
        <dbReference type="SAM" id="MobiDB-lite"/>
    </source>
</evidence>
<dbReference type="SMART" id="SM00533">
    <property type="entry name" value="MUTSd"/>
    <property type="match status" value="1"/>
</dbReference>
<feature type="region of interest" description="Disordered" evidence="8">
    <location>
        <begin position="643"/>
        <end position="672"/>
    </location>
</feature>
<dbReference type="InterPro" id="IPR002625">
    <property type="entry name" value="Smr_dom"/>
</dbReference>
<dbReference type="KEGG" id="asx:CDL62_03920"/>
<keyword evidence="4 7" id="KW-0067">ATP-binding</keyword>